<name>U9SKT1_RHIID</name>
<dbReference type="STRING" id="747089.U9SKT1"/>
<dbReference type="VEuPathDB" id="FungiDB:RhiirFUN_008688"/>
<proteinExistence type="predicted"/>
<gene>
    <name evidence="1" type="ORF">GLOINDRAFT_90458</name>
</gene>
<dbReference type="HOGENOM" id="CLU_2016446_0_0_1"/>
<accession>U9SKT1</accession>
<sequence>MSPISDLINDIKTNENSIRVTLRRTANVVSISLWMRVALVNNPETKELFEVLNPFLKLPDQIALREDPVGITLIFDGWTVNNYEQLLAKVPEGAPFYVGLTTIVGIGAGAVWQIIKESLRKVL</sequence>
<protein>
    <submittedName>
        <fullName evidence="1">Uncharacterized protein</fullName>
    </submittedName>
</protein>
<evidence type="ECO:0000313" key="1">
    <source>
        <dbReference type="EMBL" id="ERZ94597.1"/>
    </source>
</evidence>
<dbReference type="AlphaFoldDB" id="U9SKT1"/>
<dbReference type="EMBL" id="KI301896">
    <property type="protein sequence ID" value="ERZ94597.1"/>
    <property type="molecule type" value="Genomic_DNA"/>
</dbReference>
<organism evidence="1">
    <name type="scientific">Rhizophagus irregularis (strain DAOM 181602 / DAOM 197198 / MUCL 43194)</name>
    <name type="common">Arbuscular mycorrhizal fungus</name>
    <name type="synonym">Glomus intraradices</name>
    <dbReference type="NCBI Taxonomy" id="747089"/>
    <lineage>
        <taxon>Eukaryota</taxon>
        <taxon>Fungi</taxon>
        <taxon>Fungi incertae sedis</taxon>
        <taxon>Mucoromycota</taxon>
        <taxon>Glomeromycotina</taxon>
        <taxon>Glomeromycetes</taxon>
        <taxon>Glomerales</taxon>
        <taxon>Glomeraceae</taxon>
        <taxon>Rhizophagus</taxon>
    </lineage>
</organism>
<reference evidence="1" key="1">
    <citation type="submission" date="2013-07" db="EMBL/GenBank/DDBJ databases">
        <title>The genome of an arbuscular mycorrhizal fungus provides insights into the evolution of the oldest plant symbiosis.</title>
        <authorList>
            <consortium name="DOE Joint Genome Institute"/>
            <person name="Tisserant E."/>
            <person name="Malbreil M."/>
            <person name="Kuo A."/>
            <person name="Kohler A."/>
            <person name="Symeonidi A."/>
            <person name="Balestrini R."/>
            <person name="Charron P."/>
            <person name="Duensing N."/>
            <person name="Frei-dit-Frey N."/>
            <person name="Gianinazzi-Pearson V."/>
            <person name="Gilbert B."/>
            <person name="Handa Y."/>
            <person name="Hijri M."/>
            <person name="Kaul R."/>
            <person name="Kawaguchi M."/>
            <person name="Krajinski F."/>
            <person name="Lammers P."/>
            <person name="Lapierre D."/>
            <person name="Masclaux F.G."/>
            <person name="Murat C."/>
            <person name="Morin E."/>
            <person name="Ndikumana S."/>
            <person name="Pagni M."/>
            <person name="Petitpierre D."/>
            <person name="Requena N."/>
            <person name="Rosikiewicz P."/>
            <person name="Riley R."/>
            <person name="Saito K."/>
            <person name="San Clemente H."/>
            <person name="Shapiro H."/>
            <person name="van Tuinen D."/>
            <person name="Becard G."/>
            <person name="Bonfante P."/>
            <person name="Paszkowski U."/>
            <person name="Shachar-Hill Y."/>
            <person name="Young J.P."/>
            <person name="Sanders I.R."/>
            <person name="Henrissat B."/>
            <person name="Rensing S.A."/>
            <person name="Grigoriev I.V."/>
            <person name="Corradi N."/>
            <person name="Roux C."/>
            <person name="Martin F."/>
        </authorList>
    </citation>
    <scope>NUCLEOTIDE SEQUENCE</scope>
    <source>
        <strain evidence="1">DAOM 197198</strain>
    </source>
</reference>